<dbReference type="Pfam" id="PF01467">
    <property type="entry name" value="CTP_transf_like"/>
    <property type="match status" value="1"/>
</dbReference>
<keyword evidence="9 11" id="KW-0511">Multifunctional enzyme</keyword>
<dbReference type="Gene3D" id="3.40.50.620">
    <property type="entry name" value="HUPs"/>
    <property type="match status" value="1"/>
</dbReference>
<comment type="catalytic activity">
    <reaction evidence="11">
        <text>D-glycero-beta-D-manno-heptose 1-phosphate + ATP + H(+) = ADP-D-glycero-beta-D-manno-heptose + diphosphate</text>
        <dbReference type="Rhea" id="RHEA:27465"/>
        <dbReference type="ChEBI" id="CHEBI:15378"/>
        <dbReference type="ChEBI" id="CHEBI:30616"/>
        <dbReference type="ChEBI" id="CHEBI:33019"/>
        <dbReference type="ChEBI" id="CHEBI:59967"/>
        <dbReference type="ChEBI" id="CHEBI:61593"/>
        <dbReference type="EC" id="2.7.7.70"/>
    </reaction>
</comment>
<reference evidence="14 15" key="1">
    <citation type="journal article" date="2017" name="Water Res.">
        <title>Comammox in drinking water systems.</title>
        <authorList>
            <person name="Wang Y."/>
            <person name="Ma L."/>
            <person name="Mao Y."/>
            <person name="Jiang X."/>
            <person name="Xia Y."/>
            <person name="Yu K."/>
            <person name="Li B."/>
            <person name="Zhang T."/>
        </authorList>
    </citation>
    <scope>NUCLEOTIDE SEQUENCE [LARGE SCALE GENOMIC DNA]</scope>
    <source>
        <strain evidence="14">SG_bin8</strain>
    </source>
</reference>
<evidence type="ECO:0000256" key="7">
    <source>
        <dbReference type="ARBA" id="ARBA00022777"/>
    </source>
</evidence>
<dbReference type="NCBIfam" id="TIGR02198">
    <property type="entry name" value="rfaE_dom_I"/>
    <property type="match status" value="1"/>
</dbReference>
<keyword evidence="6 11" id="KW-0547">Nucleotide-binding</keyword>
<dbReference type="NCBIfam" id="TIGR00125">
    <property type="entry name" value="cyt_tran_rel"/>
    <property type="match status" value="1"/>
</dbReference>
<name>A0A1W9HWF0_9HYPH</name>
<dbReference type="GO" id="GO:0009244">
    <property type="term" value="P:lipopolysaccharide core region biosynthetic process"/>
    <property type="evidence" value="ECO:0007669"/>
    <property type="project" value="UniProtKB-UniPathway"/>
</dbReference>
<evidence type="ECO:0000256" key="2">
    <source>
        <dbReference type="ARBA" id="ARBA00003753"/>
    </source>
</evidence>
<comment type="function">
    <text evidence="1 11">Catalyzes the phosphorylation of D-glycero-D-manno-heptose 7-phosphate at the C-1 position to selectively form D-glycero-beta-D-manno-heptose-1,7-bisphosphate.</text>
</comment>
<dbReference type="CDD" id="cd01172">
    <property type="entry name" value="RfaE_like"/>
    <property type="match status" value="1"/>
</dbReference>
<comment type="pathway">
    <text evidence="11">Nucleotide-sugar biosynthesis; ADP-L-glycero-beta-D-manno-heptose biosynthesis; ADP-L-glycero-beta-D-manno-heptose from D-glycero-beta-D-manno-heptose 7-phosphate: step 1/4.</text>
</comment>
<dbReference type="InterPro" id="IPR014729">
    <property type="entry name" value="Rossmann-like_a/b/a_fold"/>
</dbReference>
<dbReference type="AlphaFoldDB" id="A0A1W9HWF0"/>
<dbReference type="Gene3D" id="3.40.1190.20">
    <property type="match status" value="1"/>
</dbReference>
<gene>
    <name evidence="11" type="primary">hldE</name>
    <name evidence="14" type="ORF">A4S15_10700</name>
</gene>
<evidence type="ECO:0000256" key="6">
    <source>
        <dbReference type="ARBA" id="ARBA00022741"/>
    </source>
</evidence>
<evidence type="ECO:0000256" key="11">
    <source>
        <dbReference type="HAMAP-Rule" id="MF_01603"/>
    </source>
</evidence>
<dbReference type="UniPathway" id="UPA00356">
    <property type="reaction ID" value="UER00437"/>
</dbReference>
<dbReference type="PROSITE" id="PS00583">
    <property type="entry name" value="PFKB_KINASES_1"/>
    <property type="match status" value="1"/>
</dbReference>
<feature type="domain" description="Cytidyltransferase-like" evidence="13">
    <location>
        <begin position="356"/>
        <end position="447"/>
    </location>
</feature>
<keyword evidence="7 11" id="KW-0418">Kinase</keyword>
<dbReference type="PANTHER" id="PTHR46969">
    <property type="entry name" value="BIFUNCTIONAL PROTEIN HLDE"/>
    <property type="match status" value="1"/>
</dbReference>
<evidence type="ECO:0000313" key="14">
    <source>
        <dbReference type="EMBL" id="OQW51733.1"/>
    </source>
</evidence>
<feature type="binding site" evidence="11">
    <location>
        <begin position="208"/>
        <end position="211"/>
    </location>
    <ligand>
        <name>ATP</name>
        <dbReference type="ChEBI" id="CHEBI:30616"/>
    </ligand>
</feature>
<feature type="active site" evidence="11">
    <location>
        <position position="278"/>
    </location>
</feature>
<accession>A0A1W9HWF0</accession>
<dbReference type="InterPro" id="IPR029056">
    <property type="entry name" value="Ribokinase-like"/>
</dbReference>
<keyword evidence="4 11" id="KW-0808">Transferase</keyword>
<evidence type="ECO:0000313" key="15">
    <source>
        <dbReference type="Proteomes" id="UP000192872"/>
    </source>
</evidence>
<protein>
    <recommendedName>
        <fullName evidence="11">Bifunctional protein HldE</fullName>
    </recommendedName>
    <domain>
        <recommendedName>
            <fullName evidence="11">D-beta-D-heptose 7-phosphate kinase</fullName>
            <ecNumber evidence="11">2.7.1.167</ecNumber>
        </recommendedName>
        <alternativeName>
            <fullName evidence="11">D-beta-D-heptose 7-phosphotransferase</fullName>
        </alternativeName>
        <alternativeName>
            <fullName evidence="11">D-glycero-beta-D-manno-heptose-7-phosphate kinase</fullName>
        </alternativeName>
    </domain>
    <domain>
        <recommendedName>
            <fullName evidence="11">D-beta-D-heptose 1-phosphate adenylyltransferase</fullName>
            <ecNumber evidence="11">2.7.7.70</ecNumber>
        </recommendedName>
        <alternativeName>
            <fullName evidence="11">D-glycero-beta-D-manno-heptose 1-phosphate adenylyltransferase</fullName>
        </alternativeName>
    </domain>
</protein>
<evidence type="ECO:0000256" key="3">
    <source>
        <dbReference type="ARBA" id="ARBA00004713"/>
    </source>
</evidence>
<evidence type="ECO:0000256" key="1">
    <source>
        <dbReference type="ARBA" id="ARBA00002319"/>
    </source>
</evidence>
<dbReference type="GO" id="GO:0016773">
    <property type="term" value="F:phosphotransferase activity, alcohol group as acceptor"/>
    <property type="evidence" value="ECO:0007669"/>
    <property type="project" value="InterPro"/>
</dbReference>
<evidence type="ECO:0000259" key="12">
    <source>
        <dbReference type="Pfam" id="PF00294"/>
    </source>
</evidence>
<dbReference type="InterPro" id="IPR023030">
    <property type="entry name" value="Bifunc_HldE"/>
</dbReference>
<feature type="region of interest" description="Ribokinase" evidence="11">
    <location>
        <begin position="1"/>
        <end position="328"/>
    </location>
</feature>
<comment type="pathway">
    <text evidence="3">Bacterial outer membrane biogenesis; LPS core biosynthesis.</text>
</comment>
<dbReference type="EMBL" id="LWDL01000018">
    <property type="protein sequence ID" value="OQW51733.1"/>
    <property type="molecule type" value="Genomic_DNA"/>
</dbReference>
<keyword evidence="8 11" id="KW-0067">ATP-binding</keyword>
<dbReference type="HAMAP" id="MF_01603">
    <property type="entry name" value="HldE"/>
    <property type="match status" value="1"/>
</dbReference>
<dbReference type="SUPFAM" id="SSF53613">
    <property type="entry name" value="Ribokinase-like"/>
    <property type="match status" value="1"/>
</dbReference>
<dbReference type="PANTHER" id="PTHR46969:SF1">
    <property type="entry name" value="BIFUNCTIONAL PROTEIN HLDE"/>
    <property type="match status" value="1"/>
</dbReference>
<evidence type="ECO:0000256" key="8">
    <source>
        <dbReference type="ARBA" id="ARBA00022840"/>
    </source>
</evidence>
<dbReference type="InterPro" id="IPR011913">
    <property type="entry name" value="RfaE_dom_I"/>
</dbReference>
<evidence type="ECO:0000256" key="10">
    <source>
        <dbReference type="ARBA" id="ARBA00023277"/>
    </source>
</evidence>
<evidence type="ECO:0000256" key="9">
    <source>
        <dbReference type="ARBA" id="ARBA00023268"/>
    </source>
</evidence>
<feature type="region of interest" description="Cytidylyltransferase" evidence="11">
    <location>
        <begin position="356"/>
        <end position="486"/>
    </location>
</feature>
<dbReference type="InterPro" id="IPR004821">
    <property type="entry name" value="Cyt_trans-like"/>
</dbReference>
<dbReference type="GO" id="GO:0033785">
    <property type="term" value="F:heptose 7-phosphate kinase activity"/>
    <property type="evidence" value="ECO:0007669"/>
    <property type="project" value="UniProtKB-UniRule"/>
</dbReference>
<comment type="similarity">
    <text evidence="11">In the C-terminal section; belongs to the cytidylyltransferase family.</text>
</comment>
<keyword evidence="5 11" id="KW-0548">Nucleotidyltransferase</keyword>
<dbReference type="GO" id="GO:0005524">
    <property type="term" value="F:ATP binding"/>
    <property type="evidence" value="ECO:0007669"/>
    <property type="project" value="UniProtKB-UniRule"/>
</dbReference>
<dbReference type="SUPFAM" id="SSF52374">
    <property type="entry name" value="Nucleotidylyl transferase"/>
    <property type="match status" value="1"/>
</dbReference>
<comment type="function">
    <text evidence="2 11">Catalyzes the ADP transfer from ATP to D-glycero-beta-D-manno-heptose 1-phosphate, yielding ADP-D-glycero-beta-D-manno-heptose.</text>
</comment>
<comment type="subunit">
    <text evidence="11">Homodimer.</text>
</comment>
<comment type="similarity">
    <text evidence="11">In the N-terminal section; belongs to the carbohydrate kinase PfkB family.</text>
</comment>
<dbReference type="GO" id="GO:0005829">
    <property type="term" value="C:cytosol"/>
    <property type="evidence" value="ECO:0007669"/>
    <property type="project" value="TreeGrafter"/>
</dbReference>
<dbReference type="Proteomes" id="UP000192872">
    <property type="component" value="Unassembled WGS sequence"/>
</dbReference>
<feature type="domain" description="Carbohydrate kinase PfkB" evidence="12">
    <location>
        <begin position="23"/>
        <end position="316"/>
    </location>
</feature>
<dbReference type="Pfam" id="PF00294">
    <property type="entry name" value="PfkB"/>
    <property type="match status" value="1"/>
</dbReference>
<dbReference type="STRING" id="1827387.A4S15_10700"/>
<comment type="catalytic activity">
    <reaction evidence="11">
        <text>D-glycero-beta-D-manno-heptose 7-phosphate + ATP = D-glycero-beta-D-manno-heptose 1,7-bisphosphate + ADP + H(+)</text>
        <dbReference type="Rhea" id="RHEA:27473"/>
        <dbReference type="ChEBI" id="CHEBI:15378"/>
        <dbReference type="ChEBI" id="CHEBI:30616"/>
        <dbReference type="ChEBI" id="CHEBI:60204"/>
        <dbReference type="ChEBI" id="CHEBI:60208"/>
        <dbReference type="ChEBI" id="CHEBI:456216"/>
        <dbReference type="EC" id="2.7.1.167"/>
    </reaction>
</comment>
<comment type="pathway">
    <text evidence="11">Nucleotide-sugar biosynthesis; ADP-L-glycero-beta-D-manno-heptose biosynthesis; ADP-L-glycero-beta-D-manno-heptose from D-glycero-beta-D-manno-heptose 7-phosphate: step 3/4.</text>
</comment>
<evidence type="ECO:0000259" key="13">
    <source>
        <dbReference type="Pfam" id="PF01467"/>
    </source>
</evidence>
<dbReference type="EC" id="2.7.7.70" evidence="11"/>
<dbReference type="GO" id="GO:0033786">
    <property type="term" value="F:heptose-1-phosphate adenylyltransferase activity"/>
    <property type="evidence" value="ECO:0007669"/>
    <property type="project" value="UniProtKB-UniRule"/>
</dbReference>
<dbReference type="InterPro" id="IPR002173">
    <property type="entry name" value="Carboh/pur_kinase_PfkB_CS"/>
</dbReference>
<evidence type="ECO:0000256" key="5">
    <source>
        <dbReference type="ARBA" id="ARBA00022695"/>
    </source>
</evidence>
<dbReference type="InterPro" id="IPR011611">
    <property type="entry name" value="PfkB_dom"/>
</dbReference>
<sequence>MLDDNSLRLLATGLDRLGAVRALVIGDMIVDRYVDGHVARISPEAPVPVVLATGERHALGGAANVALHFVAYGGSATLLGLCGDDANAALLRRLAQEAGLAVEAIADPARRTTLKTRILSQHQQMIRIDEETTGAPTAAIAQSLIEAAARHLAVVDVVILSDYGKGVLEGKVAEAVITAAIAAGKPVFVDPKTDDFNRYRGASLVSPNRKEILAATGIAANDDASAERACRAALERFDIAAILLTRSEQGMTLLKRGGQAFHVHALARQVFDVSGAGDTAIATVAAGVASGLPLELAVHLGNAAAGIVVAKPGTATLSVGELRHALHLDQSHRPQALTAALDRVRIWRAQGLVIGFTNGVFDLLHGGHLNSLEQAAAQCDVLIVGVNSDASTRRLKGPTRPVQDEQTRARLIACLDFCDLSIVFDEDTPARLIEALLPDRLFKGADYAGRHVVGADVVTANGGKVVLLPLVEGVSTSATVKRIQGN</sequence>
<dbReference type="GO" id="GO:0097171">
    <property type="term" value="P:ADP-L-glycero-beta-D-manno-heptose biosynthetic process"/>
    <property type="evidence" value="ECO:0007669"/>
    <property type="project" value="UniProtKB-UniPathway"/>
</dbReference>
<evidence type="ECO:0000256" key="4">
    <source>
        <dbReference type="ARBA" id="ARBA00022679"/>
    </source>
</evidence>
<organism evidence="14 15">
    <name type="scientific">Candidatus Raskinella chloraquaticus</name>
    <dbReference type="NCBI Taxonomy" id="1951219"/>
    <lineage>
        <taxon>Bacteria</taxon>
        <taxon>Pseudomonadati</taxon>
        <taxon>Pseudomonadota</taxon>
        <taxon>Alphaproteobacteria</taxon>
        <taxon>Hyphomicrobiales</taxon>
        <taxon>Phreatobacteraceae</taxon>
        <taxon>Candidatus Raskinella</taxon>
    </lineage>
</organism>
<comment type="caution">
    <text evidence="14">The sequence shown here is derived from an EMBL/GenBank/DDBJ whole genome shotgun (WGS) entry which is preliminary data.</text>
</comment>
<dbReference type="EC" id="2.7.1.167" evidence="11"/>
<keyword evidence="10 11" id="KW-0119">Carbohydrate metabolism</keyword>
<proteinExistence type="inferred from homology"/>
<dbReference type="UniPathway" id="UPA00958"/>